<feature type="binding site" evidence="6">
    <location>
        <position position="466"/>
    </location>
    <ligand>
        <name>Ca(2+)</name>
        <dbReference type="ChEBI" id="CHEBI:29108"/>
    </ligand>
</feature>
<feature type="transmembrane region" description="Helical" evidence="9">
    <location>
        <begin position="639"/>
        <end position="672"/>
    </location>
</feature>
<feature type="region of interest" description="Disordered" evidence="8">
    <location>
        <begin position="688"/>
        <end position="741"/>
    </location>
</feature>
<protein>
    <recommendedName>
        <fullName evidence="7">alpha-1,2-Mannosidase</fullName>
        <ecNumber evidence="7">3.2.1.-</ecNumber>
    </recommendedName>
</protein>
<dbReference type="InterPro" id="IPR012341">
    <property type="entry name" value="6hp_glycosidase-like_sf"/>
</dbReference>
<dbReference type="GO" id="GO:0004571">
    <property type="term" value="F:mannosyl-oligosaccharide 1,2-alpha-mannosidase activity"/>
    <property type="evidence" value="ECO:0007669"/>
    <property type="project" value="InterPro"/>
</dbReference>
<sequence>MTALIKAFAGFLIITLFLITGIKASTKNTGNNSTSSTSKTNFLSKDERIRLRDKAHDMFMFAFNNYMKHAFPHDEIMPIACAPRIRGKTPSRGDVDDALGNFSVTLIDALDTLVVIGELDIFEDSVKKVIQTVRFDSDLVVSVFETNIRVVGGLISAHVLAKHLQQKDEKGRFKWYNDELLKMTVDLADRLLPAFNTTSGLPHPRVNLKRGMLKHLKDQVDTCTKLLEKAMDFLWAQRNLGSDLVGTVLNVENGNWVRRESGIGAGIDSYFEYSLKAYILFGEEDYLYRFNKHYDAVMKFINKGPMFIDVHMHKPNVASRPYMDSLLAFWPGMQVLMGDLKSAIEIHEMLFQVVQKYKFLPEAFTHDFQIHWAQHPIRPEFIESTYIIYRATKDPHYLQVAEHVMDSIEKYTKVKCGYAGIKDLRTMEHEDRLDSFVLAETFKYLYLIFADPSELPFDPDNYVLTTEAHFLPLSMGDKFDPSQPLPRRLVIDPDEIMAEEITRKYYSACPNVASQYRTSDELTHFGTTIRSSVKKLLGNVFDSRKSSQDETCQKTNERLRAWAFSTTNSDHLQQLKSMGIEVQIDAEGRVMLIHRASAIDDGGPPIACFLEPDYDPTASILTQFSQNFFFKLWNTSNQAALTAATVILVMFCLWVVLLLTSIILVCTVSVIFKFLKWGPFKITTSMTTSEATEEVKDSDNEEEENVKNSSNNTDSSDSSRSTSTSSTTKNILVNRFHRKKD</sequence>
<feature type="active site" evidence="5">
    <location>
        <position position="268"/>
    </location>
</feature>
<dbReference type="InterPro" id="IPR044674">
    <property type="entry name" value="EDEM1/2/3"/>
</dbReference>
<dbReference type="InterPro" id="IPR036026">
    <property type="entry name" value="Seven-hairpin_glycosidases"/>
</dbReference>
<keyword evidence="9" id="KW-0812">Transmembrane</keyword>
<feature type="active site" evidence="5">
    <location>
        <position position="380"/>
    </location>
</feature>
<name>A0A914YCY3_9BILA</name>
<evidence type="ECO:0000256" key="6">
    <source>
        <dbReference type="PIRSR" id="PIRSR601382-2"/>
    </source>
</evidence>
<dbReference type="GO" id="GO:0005509">
    <property type="term" value="F:calcium ion binding"/>
    <property type="evidence" value="ECO:0007669"/>
    <property type="project" value="InterPro"/>
</dbReference>
<keyword evidence="3" id="KW-0256">Endoplasmic reticulum</keyword>
<comment type="subcellular location">
    <subcellularLocation>
        <location evidence="1">Endoplasmic reticulum</location>
    </subcellularLocation>
</comment>
<keyword evidence="6" id="KW-0106">Calcium</keyword>
<keyword evidence="9" id="KW-1133">Transmembrane helix</keyword>
<evidence type="ECO:0000256" key="9">
    <source>
        <dbReference type="SAM" id="Phobius"/>
    </source>
</evidence>
<dbReference type="SUPFAM" id="SSF48225">
    <property type="entry name" value="Seven-hairpin glycosidases"/>
    <property type="match status" value="1"/>
</dbReference>
<accession>A0A914YCY3</accession>
<dbReference type="Gene3D" id="1.50.10.10">
    <property type="match status" value="2"/>
</dbReference>
<evidence type="ECO:0000256" key="1">
    <source>
        <dbReference type="ARBA" id="ARBA00004240"/>
    </source>
</evidence>
<dbReference type="InterPro" id="IPR001382">
    <property type="entry name" value="Glyco_hydro_47"/>
</dbReference>
<feature type="signal peptide" evidence="10">
    <location>
        <begin position="1"/>
        <end position="24"/>
    </location>
</feature>
<keyword evidence="7" id="KW-0378">Hydrolase</keyword>
<dbReference type="Proteomes" id="UP000887577">
    <property type="component" value="Unplaced"/>
</dbReference>
<evidence type="ECO:0000313" key="11">
    <source>
        <dbReference type="Proteomes" id="UP000887577"/>
    </source>
</evidence>
<comment type="cofactor">
    <cofactor evidence="6">
        <name>Ca(2+)</name>
        <dbReference type="ChEBI" id="CHEBI:29108"/>
    </cofactor>
</comment>
<keyword evidence="9" id="KW-0472">Membrane</keyword>
<evidence type="ECO:0000313" key="12">
    <source>
        <dbReference type="WBParaSite" id="PSU_v2.g1809.t1"/>
    </source>
</evidence>
<keyword evidence="6" id="KW-0479">Metal-binding</keyword>
<dbReference type="PANTHER" id="PTHR45679:SF2">
    <property type="entry name" value="ER DEGRADATION-ENHANCING ALPHA-MANNOSIDASE-LIKE PROTEIN 3"/>
    <property type="match status" value="1"/>
</dbReference>
<comment type="similarity">
    <text evidence="2 7">Belongs to the glycosyl hydrolase 47 family.</text>
</comment>
<reference evidence="12" key="1">
    <citation type="submission" date="2022-11" db="UniProtKB">
        <authorList>
            <consortium name="WormBaseParasite"/>
        </authorList>
    </citation>
    <scope>IDENTIFICATION</scope>
</reference>
<dbReference type="AlphaFoldDB" id="A0A914YCY3"/>
<evidence type="ECO:0000256" key="7">
    <source>
        <dbReference type="RuleBase" id="RU361193"/>
    </source>
</evidence>
<feature type="compositionally biased region" description="Low complexity" evidence="8">
    <location>
        <begin position="707"/>
        <end position="728"/>
    </location>
</feature>
<evidence type="ECO:0000256" key="3">
    <source>
        <dbReference type="ARBA" id="ARBA00022824"/>
    </source>
</evidence>
<organism evidence="11 12">
    <name type="scientific">Panagrolaimus superbus</name>
    <dbReference type="NCBI Taxonomy" id="310955"/>
    <lineage>
        <taxon>Eukaryota</taxon>
        <taxon>Metazoa</taxon>
        <taxon>Ecdysozoa</taxon>
        <taxon>Nematoda</taxon>
        <taxon>Chromadorea</taxon>
        <taxon>Rhabditida</taxon>
        <taxon>Tylenchina</taxon>
        <taxon>Panagrolaimomorpha</taxon>
        <taxon>Panagrolaimoidea</taxon>
        <taxon>Panagrolaimidae</taxon>
        <taxon>Panagrolaimus</taxon>
    </lineage>
</organism>
<dbReference type="GO" id="GO:1904380">
    <property type="term" value="P:endoplasmic reticulum mannose trimming"/>
    <property type="evidence" value="ECO:0007669"/>
    <property type="project" value="InterPro"/>
</dbReference>
<feature type="chain" id="PRO_5037640708" description="alpha-1,2-Mannosidase" evidence="10">
    <location>
        <begin position="25"/>
        <end position="741"/>
    </location>
</feature>
<keyword evidence="11" id="KW-1185">Reference proteome</keyword>
<proteinExistence type="inferred from homology"/>
<feature type="active site" description="Proton donor" evidence="5">
    <location>
        <position position="362"/>
    </location>
</feature>
<dbReference type="PANTHER" id="PTHR45679">
    <property type="entry name" value="ER DEGRADATION-ENHANCING ALPHA-MANNOSIDASE-LIKE PROTEIN 2"/>
    <property type="match status" value="1"/>
</dbReference>
<evidence type="ECO:0000256" key="2">
    <source>
        <dbReference type="ARBA" id="ARBA00007658"/>
    </source>
</evidence>
<keyword evidence="10" id="KW-0732">Signal</keyword>
<dbReference type="EC" id="3.2.1.-" evidence="7"/>
<dbReference type="GO" id="GO:0044322">
    <property type="term" value="C:endoplasmic reticulum quality control compartment"/>
    <property type="evidence" value="ECO:0007669"/>
    <property type="project" value="GOC"/>
</dbReference>
<keyword evidence="4" id="KW-0325">Glycoprotein</keyword>
<keyword evidence="7" id="KW-0326">Glycosidase</keyword>
<evidence type="ECO:0000256" key="10">
    <source>
        <dbReference type="SAM" id="SignalP"/>
    </source>
</evidence>
<feature type="active site" description="Proton donor" evidence="5">
    <location>
        <position position="145"/>
    </location>
</feature>
<evidence type="ECO:0000256" key="5">
    <source>
        <dbReference type="PIRSR" id="PIRSR601382-1"/>
    </source>
</evidence>
<dbReference type="GO" id="GO:0016020">
    <property type="term" value="C:membrane"/>
    <property type="evidence" value="ECO:0007669"/>
    <property type="project" value="InterPro"/>
</dbReference>
<evidence type="ECO:0000256" key="4">
    <source>
        <dbReference type="ARBA" id="ARBA00023180"/>
    </source>
</evidence>
<dbReference type="Pfam" id="PF01532">
    <property type="entry name" value="Glyco_hydro_47"/>
    <property type="match status" value="2"/>
</dbReference>
<dbReference type="WBParaSite" id="PSU_v2.g1809.t1">
    <property type="protein sequence ID" value="PSU_v2.g1809.t1"/>
    <property type="gene ID" value="PSU_v2.g1809"/>
</dbReference>
<evidence type="ECO:0000256" key="8">
    <source>
        <dbReference type="SAM" id="MobiDB-lite"/>
    </source>
</evidence>
<dbReference type="PRINTS" id="PR00747">
    <property type="entry name" value="GLYHDRLASE47"/>
</dbReference>
<dbReference type="GO" id="GO:0005975">
    <property type="term" value="P:carbohydrate metabolic process"/>
    <property type="evidence" value="ECO:0007669"/>
    <property type="project" value="InterPro"/>
</dbReference>